<evidence type="ECO:0000313" key="3">
    <source>
        <dbReference type="Proteomes" id="UP000741863"/>
    </source>
</evidence>
<accession>A0ABS2PI67</accession>
<dbReference type="Proteomes" id="UP000741863">
    <property type="component" value="Unassembled WGS sequence"/>
</dbReference>
<name>A0ABS2PI67_9BACL</name>
<dbReference type="RefSeq" id="WP_204699773.1">
    <property type="nucleotide sequence ID" value="NZ_JAFBEC010000022.1"/>
</dbReference>
<dbReference type="PROSITE" id="PS51186">
    <property type="entry name" value="GNAT"/>
    <property type="match status" value="1"/>
</dbReference>
<evidence type="ECO:0000313" key="2">
    <source>
        <dbReference type="EMBL" id="MBM7635036.1"/>
    </source>
</evidence>
<feature type="domain" description="N-acetyltransferase" evidence="1">
    <location>
        <begin position="3"/>
        <end position="166"/>
    </location>
</feature>
<keyword evidence="3" id="KW-1185">Reference proteome</keyword>
<evidence type="ECO:0000259" key="1">
    <source>
        <dbReference type="PROSITE" id="PS51186"/>
    </source>
</evidence>
<dbReference type="Pfam" id="PF00583">
    <property type="entry name" value="Acetyltransf_1"/>
    <property type="match status" value="1"/>
</dbReference>
<protein>
    <submittedName>
        <fullName evidence="2">L-amino acid N-acyltransferase YncA</fullName>
    </submittedName>
</protein>
<dbReference type="InterPro" id="IPR016181">
    <property type="entry name" value="Acyl_CoA_acyltransferase"/>
</dbReference>
<proteinExistence type="predicted"/>
<sequence>MNVHIREIKLEDAKQVAYVHVSSWKTTYPGIVPTSFLNSLQVDERATLWESRINAGMEMTYVASNDQNEIIGFISIGRSKNVQARAQVYALYLLEDVQRKGVGKALMKRAMEDFYEQGYQSFIIEALVENPSMAFYRALRPMHYSLSTFVIHKREIKEWVMTFSVEQVRQQLAT</sequence>
<dbReference type="EMBL" id="JAFBEC010000022">
    <property type="protein sequence ID" value="MBM7635036.1"/>
    <property type="molecule type" value="Genomic_DNA"/>
</dbReference>
<dbReference type="InterPro" id="IPR000182">
    <property type="entry name" value="GNAT_dom"/>
</dbReference>
<reference evidence="2 3" key="1">
    <citation type="submission" date="2021-01" db="EMBL/GenBank/DDBJ databases">
        <title>Genomic Encyclopedia of Type Strains, Phase IV (KMG-IV): sequencing the most valuable type-strain genomes for metagenomic binning, comparative biology and taxonomic classification.</title>
        <authorList>
            <person name="Goeker M."/>
        </authorList>
    </citation>
    <scope>NUCLEOTIDE SEQUENCE [LARGE SCALE GENOMIC DNA]</scope>
    <source>
        <strain evidence="2 3">DSM 25540</strain>
    </source>
</reference>
<dbReference type="SUPFAM" id="SSF55729">
    <property type="entry name" value="Acyl-CoA N-acyltransferases (Nat)"/>
    <property type="match status" value="1"/>
</dbReference>
<organism evidence="2 3">
    <name type="scientific">Geomicrobium sediminis</name>
    <dbReference type="NCBI Taxonomy" id="1347788"/>
    <lineage>
        <taxon>Bacteria</taxon>
        <taxon>Bacillati</taxon>
        <taxon>Bacillota</taxon>
        <taxon>Bacilli</taxon>
        <taxon>Bacillales</taxon>
        <taxon>Geomicrobium</taxon>
    </lineage>
</organism>
<dbReference type="CDD" id="cd04301">
    <property type="entry name" value="NAT_SF"/>
    <property type="match status" value="1"/>
</dbReference>
<gene>
    <name evidence="2" type="ORF">JOD17_004179</name>
</gene>
<dbReference type="Gene3D" id="3.40.630.30">
    <property type="match status" value="1"/>
</dbReference>
<comment type="caution">
    <text evidence="2">The sequence shown here is derived from an EMBL/GenBank/DDBJ whole genome shotgun (WGS) entry which is preliminary data.</text>
</comment>